<dbReference type="Proteomes" id="UP000608754">
    <property type="component" value="Unassembled WGS sequence"/>
</dbReference>
<keyword evidence="1" id="KW-0732">Signal</keyword>
<comment type="caution">
    <text evidence="2">The sequence shown here is derived from an EMBL/GenBank/DDBJ whole genome shotgun (WGS) entry which is preliminary data.</text>
</comment>
<dbReference type="InterPro" id="IPR015943">
    <property type="entry name" value="WD40/YVTN_repeat-like_dom_sf"/>
</dbReference>
<feature type="chain" id="PRO_5035212556" description="YncE family protein" evidence="1">
    <location>
        <begin position="23"/>
        <end position="351"/>
    </location>
</feature>
<protein>
    <recommendedName>
        <fullName evidence="4">YncE family protein</fullName>
    </recommendedName>
</protein>
<dbReference type="SUPFAM" id="SSF63825">
    <property type="entry name" value="YWTD domain"/>
    <property type="match status" value="1"/>
</dbReference>
<sequence>MRNFKTLFYALSVSIVTLQACSSDDDTPTTEQNTEYKEGIFVLNEGSMGSSNAEVTFYKNGTASQNIFKTVNPKLTLGNVATSMHFDDKKGFIVVNLSNKIEVVEENTFRSIGTISSNLNNPRYITSDNQNIYITNWGDASNPNDDFVAVFRKADLSFVKKINVVEGPDKILVENSKLVIAHSGGWSNGNSVSIYNLTSNVLENIEVGDVPNGMVEEDGFVYILCSGVTWGGTPSSGKLVKLNLATNSITQTIDFPDGQNPQFLVEENNQLYYTLNNSIYSLSTQATNLPTSALFTSNATYIYSFDIINNTIYIGDAKDFSSYGEVQYYSLSGNILGKFGTGIGPNFITKN</sequence>
<keyword evidence="3" id="KW-1185">Reference proteome</keyword>
<dbReference type="RefSeq" id="WP_194182489.1">
    <property type="nucleotide sequence ID" value="NZ_JADGIK010000003.1"/>
</dbReference>
<dbReference type="AlphaFoldDB" id="A0A8J7FSP0"/>
<gene>
    <name evidence="2" type="ORF">IM532_05660</name>
</gene>
<evidence type="ECO:0000313" key="2">
    <source>
        <dbReference type="EMBL" id="MBF0596937.1"/>
    </source>
</evidence>
<feature type="signal peptide" evidence="1">
    <location>
        <begin position="1"/>
        <end position="22"/>
    </location>
</feature>
<dbReference type="PROSITE" id="PS51257">
    <property type="entry name" value="PROKAR_LIPOPROTEIN"/>
    <property type="match status" value="1"/>
</dbReference>
<evidence type="ECO:0000256" key="1">
    <source>
        <dbReference type="SAM" id="SignalP"/>
    </source>
</evidence>
<accession>A0A8J7FSP0</accession>
<proteinExistence type="predicted"/>
<name>A0A8J7FSP0_9FLAO</name>
<reference evidence="2" key="1">
    <citation type="submission" date="2020-10" db="EMBL/GenBank/DDBJ databases">
        <authorList>
            <person name="Lu T."/>
            <person name="Wang Q."/>
            <person name="Han X."/>
        </authorList>
    </citation>
    <scope>NUCLEOTIDE SEQUENCE</scope>
    <source>
        <strain evidence="2">WQ 117</strain>
    </source>
</reference>
<dbReference type="EMBL" id="JADGIK010000003">
    <property type="protein sequence ID" value="MBF0596937.1"/>
    <property type="molecule type" value="Genomic_DNA"/>
</dbReference>
<evidence type="ECO:0000313" key="3">
    <source>
        <dbReference type="Proteomes" id="UP000608754"/>
    </source>
</evidence>
<evidence type="ECO:0008006" key="4">
    <source>
        <dbReference type="Google" id="ProtNLM"/>
    </source>
</evidence>
<organism evidence="2 3">
    <name type="scientific">Faecalibacter rhinopitheci</name>
    <dbReference type="NCBI Taxonomy" id="2779678"/>
    <lineage>
        <taxon>Bacteria</taxon>
        <taxon>Pseudomonadati</taxon>
        <taxon>Bacteroidota</taxon>
        <taxon>Flavobacteriia</taxon>
        <taxon>Flavobacteriales</taxon>
        <taxon>Weeksellaceae</taxon>
        <taxon>Faecalibacter</taxon>
    </lineage>
</organism>
<dbReference type="Gene3D" id="2.130.10.10">
    <property type="entry name" value="YVTN repeat-like/Quinoprotein amine dehydrogenase"/>
    <property type="match status" value="1"/>
</dbReference>